<dbReference type="OrthoDB" id="5341452at2759"/>
<keyword evidence="4" id="KW-0158">Chromosome</keyword>
<dbReference type="Proteomes" id="UP000001744">
    <property type="component" value="Unassembled WGS sequence"/>
</dbReference>
<evidence type="ECO:0000256" key="6">
    <source>
        <dbReference type="ARBA" id="ARBA00023328"/>
    </source>
</evidence>
<reference evidence="7 9" key="1">
    <citation type="journal article" date="2011" name="Science">
        <title>Comparative functional genomics of the fission yeasts.</title>
        <authorList>
            <person name="Rhind N."/>
            <person name="Chen Z."/>
            <person name="Yassour M."/>
            <person name="Thompson D.A."/>
            <person name="Haas B.J."/>
            <person name="Habib N."/>
            <person name="Wapinski I."/>
            <person name="Roy S."/>
            <person name="Lin M.F."/>
            <person name="Heiman D.I."/>
            <person name="Young S.K."/>
            <person name="Furuya K."/>
            <person name="Guo Y."/>
            <person name="Pidoux A."/>
            <person name="Chen H.M."/>
            <person name="Robbertse B."/>
            <person name="Goldberg J.M."/>
            <person name="Aoki K."/>
            <person name="Bayne E.H."/>
            <person name="Berlin A.M."/>
            <person name="Desjardins C.A."/>
            <person name="Dobbs E."/>
            <person name="Dukaj L."/>
            <person name="Fan L."/>
            <person name="FitzGerald M.G."/>
            <person name="French C."/>
            <person name="Gujja S."/>
            <person name="Hansen K."/>
            <person name="Keifenheim D."/>
            <person name="Levin J.Z."/>
            <person name="Mosher R.A."/>
            <person name="Mueller C.A."/>
            <person name="Pfiffner J."/>
            <person name="Priest M."/>
            <person name="Russ C."/>
            <person name="Smialowska A."/>
            <person name="Swoboda P."/>
            <person name="Sykes S.M."/>
            <person name="Vaughn M."/>
            <person name="Vengrova S."/>
            <person name="Yoder R."/>
            <person name="Zeng Q."/>
            <person name="Allshire R."/>
            <person name="Baulcombe D."/>
            <person name="Birren B.W."/>
            <person name="Brown W."/>
            <person name="Ekwall K."/>
            <person name="Kellis M."/>
            <person name="Leatherwood J."/>
            <person name="Levin H."/>
            <person name="Margalit H."/>
            <person name="Martienssen R."/>
            <person name="Nieduszynski C.A."/>
            <person name="Spatafora J.W."/>
            <person name="Friedman N."/>
            <person name="Dalgaard J.Z."/>
            <person name="Baumann P."/>
            <person name="Niki H."/>
            <person name="Regev A."/>
            <person name="Nusbaum C."/>
        </authorList>
    </citation>
    <scope>NUCLEOTIDE SEQUENCE [LARGE SCALE GENOMIC DNA]</scope>
    <source>
        <strain evidence="9">yFS275 / FY16936</strain>
    </source>
</reference>
<dbReference type="PANTHER" id="PTHR31740">
    <property type="entry name" value="CENTROMERE PROTEIN L"/>
    <property type="match status" value="1"/>
</dbReference>
<dbReference type="GO" id="GO:0000775">
    <property type="term" value="C:chromosome, centromeric region"/>
    <property type="evidence" value="ECO:0007669"/>
    <property type="project" value="UniProtKB-SubCell"/>
</dbReference>
<gene>
    <name evidence="8" type="primary">fta1</name>
    <name evidence="7" type="ORF">SJAG_01278</name>
</gene>
<dbReference type="JaponicusDB" id="SJAG_01278">
    <property type="gene designation" value="fta1"/>
</dbReference>
<evidence type="ECO:0000256" key="3">
    <source>
        <dbReference type="ARBA" id="ARBA00011060"/>
    </source>
</evidence>
<dbReference type="GO" id="GO:0005634">
    <property type="term" value="C:nucleus"/>
    <property type="evidence" value="ECO:0007669"/>
    <property type="project" value="UniProtKB-SubCell"/>
</dbReference>
<dbReference type="HOGENOM" id="CLU_998049_0_0_1"/>
<keyword evidence="6" id="KW-0137">Centromere</keyword>
<dbReference type="AlphaFoldDB" id="B6K086"/>
<organism evidence="7 9">
    <name type="scientific">Schizosaccharomyces japonicus (strain yFS275 / FY16936)</name>
    <name type="common">Fission yeast</name>
    <dbReference type="NCBI Taxonomy" id="402676"/>
    <lineage>
        <taxon>Eukaryota</taxon>
        <taxon>Fungi</taxon>
        <taxon>Dikarya</taxon>
        <taxon>Ascomycota</taxon>
        <taxon>Taphrinomycotina</taxon>
        <taxon>Schizosaccharomycetes</taxon>
        <taxon>Schizosaccharomycetales</taxon>
        <taxon>Schizosaccharomycetaceae</taxon>
        <taxon>Schizosaccharomyces</taxon>
    </lineage>
</organism>
<evidence type="ECO:0000256" key="5">
    <source>
        <dbReference type="ARBA" id="ARBA00023242"/>
    </source>
</evidence>
<name>B6K086_SCHJY</name>
<evidence type="ECO:0000313" key="9">
    <source>
        <dbReference type="Proteomes" id="UP000001744"/>
    </source>
</evidence>
<evidence type="ECO:0000256" key="1">
    <source>
        <dbReference type="ARBA" id="ARBA00004123"/>
    </source>
</evidence>
<dbReference type="InterPro" id="IPR025204">
    <property type="entry name" value="CENP-L"/>
</dbReference>
<dbReference type="Pfam" id="PF13092">
    <property type="entry name" value="CENP-L"/>
    <property type="match status" value="1"/>
</dbReference>
<dbReference type="RefSeq" id="XP_002172529.1">
    <property type="nucleotide sequence ID" value="XM_002172493.2"/>
</dbReference>
<proteinExistence type="inferred from homology"/>
<keyword evidence="9" id="KW-1185">Reference proteome</keyword>
<dbReference type="GeneID" id="7052353"/>
<sequence>MPLRDHNFYNVTYTTFRGTPWIGFELDKLDSYAKELSLFFRYGSTRQNALTRNEATSLFTIDSVEFLKLGAPRGFKNILKLRIVYSPSTGSYNNKDIKKYGQLFLIQFPETAAAQRRDSTHSQNEIDSSQFTSFSLILCRISPIVWGPTKLYLEQRFDTFFENCQFQQSSLIKVLEHWQRNVTPIELSVPLEFQWFFQNPNLSSCVIGIPAVHVQQWLKLCRKKKLSFYETVREYLRNGMAISLDHPAVQLSKIVVDTVIISRTGKLKFFTKCGDGVPTILQLLLDDETLQFPSKEK</sequence>
<evidence type="ECO:0000256" key="2">
    <source>
        <dbReference type="ARBA" id="ARBA00004584"/>
    </source>
</evidence>
<evidence type="ECO:0000313" key="7">
    <source>
        <dbReference type="EMBL" id="EEB06236.1"/>
    </source>
</evidence>
<evidence type="ECO:0000313" key="8">
    <source>
        <dbReference type="JaponicusDB" id="SJAG_01278"/>
    </source>
</evidence>
<dbReference type="EMBL" id="KE651168">
    <property type="protein sequence ID" value="EEB06236.1"/>
    <property type="molecule type" value="Genomic_DNA"/>
</dbReference>
<comment type="similarity">
    <text evidence="3">Belongs to the CENP-L/IML3 family.</text>
</comment>
<dbReference type="PANTHER" id="PTHR31740:SF2">
    <property type="entry name" value="CENTROMERE PROTEIN L"/>
    <property type="match status" value="1"/>
</dbReference>
<dbReference type="VEuPathDB" id="FungiDB:SJAG_01278"/>
<protein>
    <submittedName>
        <fullName evidence="7">Sim4 and Mal2 associated protein 1</fullName>
    </submittedName>
</protein>
<dbReference type="STRING" id="402676.B6K086"/>
<dbReference type="OMA" id="HIKRCTS"/>
<keyword evidence="5" id="KW-0539">Nucleus</keyword>
<comment type="subcellular location">
    <subcellularLocation>
        <location evidence="2">Chromosome</location>
        <location evidence="2">Centromere</location>
    </subcellularLocation>
    <subcellularLocation>
        <location evidence="1">Nucleus</location>
    </subcellularLocation>
</comment>
<evidence type="ECO:0000256" key="4">
    <source>
        <dbReference type="ARBA" id="ARBA00022454"/>
    </source>
</evidence>
<accession>B6K086</accession>